<gene>
    <name evidence="2" type="primary">ORF63171</name>
</gene>
<feature type="non-terminal residue" evidence="2">
    <location>
        <position position="116"/>
    </location>
</feature>
<organism evidence="2">
    <name type="scientific">Arion vulgaris</name>
    <dbReference type="NCBI Taxonomy" id="1028688"/>
    <lineage>
        <taxon>Eukaryota</taxon>
        <taxon>Metazoa</taxon>
        <taxon>Spiralia</taxon>
        <taxon>Lophotrochozoa</taxon>
        <taxon>Mollusca</taxon>
        <taxon>Gastropoda</taxon>
        <taxon>Heterobranchia</taxon>
        <taxon>Euthyneura</taxon>
        <taxon>Panpulmonata</taxon>
        <taxon>Eupulmonata</taxon>
        <taxon>Stylommatophora</taxon>
        <taxon>Helicina</taxon>
        <taxon>Arionoidea</taxon>
        <taxon>Arionidae</taxon>
        <taxon>Arion</taxon>
    </lineage>
</organism>
<feature type="non-terminal residue" evidence="2">
    <location>
        <position position="1"/>
    </location>
</feature>
<dbReference type="EMBL" id="HACG01020716">
    <property type="protein sequence ID" value="CEK67581.1"/>
    <property type="molecule type" value="Transcribed_RNA"/>
</dbReference>
<dbReference type="AlphaFoldDB" id="A0A0B6ZI80"/>
<accession>A0A0B6ZI80</accession>
<reference evidence="2" key="1">
    <citation type="submission" date="2014-12" db="EMBL/GenBank/DDBJ databases">
        <title>Insight into the proteome of Arion vulgaris.</title>
        <authorList>
            <person name="Aradska J."/>
            <person name="Bulat T."/>
            <person name="Smidak R."/>
            <person name="Sarate P."/>
            <person name="Gangsoo J."/>
            <person name="Sialana F."/>
            <person name="Bilban M."/>
            <person name="Lubec G."/>
        </authorList>
    </citation>
    <scope>NUCLEOTIDE SEQUENCE</scope>
    <source>
        <tissue evidence="2">Skin</tissue>
    </source>
</reference>
<protein>
    <submittedName>
        <fullName evidence="2">Uncharacterized protein</fullName>
    </submittedName>
</protein>
<evidence type="ECO:0000256" key="1">
    <source>
        <dbReference type="SAM" id="MobiDB-lite"/>
    </source>
</evidence>
<sequence length="116" mass="12718">KAHELNVLVSRELDDLETKIHDLELSNARGSIFYTPAKSPAPLRSLSSINGAGHSTPRNPQLSSLSHTSNGPIEEESPTELNHSLRDHSLAGDSQSRPRPSPERLDLQIKSLSYSQ</sequence>
<proteinExistence type="predicted"/>
<feature type="compositionally biased region" description="Polar residues" evidence="1">
    <location>
        <begin position="56"/>
        <end position="71"/>
    </location>
</feature>
<feature type="region of interest" description="Disordered" evidence="1">
    <location>
        <begin position="36"/>
        <end position="116"/>
    </location>
</feature>
<name>A0A0B6ZI80_9EUPU</name>
<evidence type="ECO:0000313" key="2">
    <source>
        <dbReference type="EMBL" id="CEK67581.1"/>
    </source>
</evidence>